<reference evidence="10 11" key="2">
    <citation type="submission" date="2018-11" db="EMBL/GenBank/DDBJ databases">
        <authorList>
            <consortium name="Pathogen Informatics"/>
        </authorList>
    </citation>
    <scope>NUCLEOTIDE SEQUENCE [LARGE SCALE GENOMIC DNA]</scope>
    <source>
        <strain evidence="10 11">Costa Rica</strain>
    </source>
</reference>
<dbReference type="Proteomes" id="UP000267027">
    <property type="component" value="Unassembled WGS sequence"/>
</dbReference>
<dbReference type="InterPro" id="IPR036188">
    <property type="entry name" value="FAD/NAD-bd_sf"/>
</dbReference>
<dbReference type="GO" id="GO:0050660">
    <property type="term" value="F:flavin adenine dinucleotide binding"/>
    <property type="evidence" value="ECO:0007669"/>
    <property type="project" value="InterPro"/>
</dbReference>
<evidence type="ECO:0000313" key="12">
    <source>
        <dbReference type="WBParaSite" id="ACOC_0000598701-mRNA-1"/>
    </source>
</evidence>
<dbReference type="GO" id="GO:0006749">
    <property type="term" value="P:glutathione metabolic process"/>
    <property type="evidence" value="ECO:0007669"/>
    <property type="project" value="TreeGrafter"/>
</dbReference>
<dbReference type="InterPro" id="IPR046952">
    <property type="entry name" value="GSHR/TRXR-like"/>
</dbReference>
<evidence type="ECO:0000313" key="11">
    <source>
        <dbReference type="Proteomes" id="UP000267027"/>
    </source>
</evidence>
<keyword evidence="11" id="KW-1185">Reference proteome</keyword>
<name>A0A158PH46_ANGCS</name>
<feature type="compositionally biased region" description="Acidic residues" evidence="8">
    <location>
        <begin position="617"/>
        <end position="629"/>
    </location>
</feature>
<sequence length="709" mass="79001">MTLTTSKFRSSTNFLVSTILDYDLIVIGGGSAGLSCSKAAREHGARVALVDGVLPSPHGNTWGIGGTCANVGCIPKKLMHHAGIVSKEIQHASKYGWLDVEKGEHSWPSLVQAVNDRIKANNWIYRVQLNEKGVKLYTAFASFLNNDTVKTVSADKRKTEDCVKMVMENLKCHGVNVIYEKEVSNVELDGGTKKVSFRSVCNGVHSSGGSYDAVIWAIGRDPLHGELNLAAAGVKTDPSSGRIIVGSDDSTSAKNIYAIGDVAQDRPELTPTAIRAGQLLANRLFNGKNQLMDYSNIPTTVFTPLELGTVGYSEKRAIERFGLDEIEVYHSHFTPYEYVIPQDPDAAYCYAKTLKENYTPAKYPHVSGKSQLLWLFTKLSPLQILKSDVMKGNETDYGFFVVDRTESISLDAEDVAELDSSLLTEKCSRYHDDGGSSEKKFRAGRISDELRNALGIGKHDIPEYIYRMRRMGFIDGYPPGHLKKAIEQDESSRTLQFHMLDDKQSSSEMVERPDSPPPKINAEKMIYYCGFNQSYRELRDRENFRIPPFHEFVAYHQEYLNQTHAKKLEERRSKRTRKVKPAMKRRGGCPEEDEVVILDLPPPPPPLSFPSNGDGNGDGDDDDGDDNDIEIIYCGSSKGSSINVIMGTPILTRRRVNDNGAEAEQDESTTPSLESFRKGVVPFEAREEPTPHKGFLRRIMSKIRKARPN</sequence>
<evidence type="ECO:0000256" key="8">
    <source>
        <dbReference type="SAM" id="MobiDB-lite"/>
    </source>
</evidence>
<keyword evidence="6" id="KW-1015">Disulfide bond</keyword>
<dbReference type="EMBL" id="UYYA01003910">
    <property type="protein sequence ID" value="VDM57573.1"/>
    <property type="molecule type" value="Genomic_DNA"/>
</dbReference>
<evidence type="ECO:0000256" key="4">
    <source>
        <dbReference type="ARBA" id="ARBA00022827"/>
    </source>
</evidence>
<dbReference type="SUPFAM" id="SSF55424">
    <property type="entry name" value="FAD/NAD-linked reductases, dimerisation (C-terminal) domain"/>
    <property type="match status" value="1"/>
</dbReference>
<dbReference type="PRINTS" id="PR00368">
    <property type="entry name" value="FADPNR"/>
</dbReference>
<reference evidence="12" key="1">
    <citation type="submission" date="2016-04" db="UniProtKB">
        <authorList>
            <consortium name="WormBaseParasite"/>
        </authorList>
    </citation>
    <scope>IDENTIFICATION</scope>
</reference>
<evidence type="ECO:0000256" key="7">
    <source>
        <dbReference type="ARBA" id="ARBA00023284"/>
    </source>
</evidence>
<evidence type="ECO:0000256" key="2">
    <source>
        <dbReference type="ARBA" id="ARBA00007532"/>
    </source>
</evidence>
<evidence type="ECO:0000256" key="1">
    <source>
        <dbReference type="ARBA" id="ARBA00001974"/>
    </source>
</evidence>
<dbReference type="InterPro" id="IPR006568">
    <property type="entry name" value="PSP_pro-rich"/>
</dbReference>
<dbReference type="AlphaFoldDB" id="A0A158PH46"/>
<dbReference type="Gene3D" id="3.50.50.60">
    <property type="entry name" value="FAD/NAD(P)-binding domain"/>
    <property type="match status" value="2"/>
</dbReference>
<dbReference type="PROSITE" id="PS00076">
    <property type="entry name" value="PYRIDINE_REDOX_1"/>
    <property type="match status" value="1"/>
</dbReference>
<dbReference type="OrthoDB" id="8026949at2759"/>
<accession>A0A158PH46</accession>
<proteinExistence type="inferred from homology"/>
<dbReference type="SMART" id="SM00581">
    <property type="entry name" value="PSP"/>
    <property type="match status" value="1"/>
</dbReference>
<evidence type="ECO:0000256" key="6">
    <source>
        <dbReference type="ARBA" id="ARBA00023157"/>
    </source>
</evidence>
<dbReference type="GO" id="GO:0004362">
    <property type="term" value="F:glutathione-disulfide reductase (NADPH) activity"/>
    <property type="evidence" value="ECO:0007669"/>
    <property type="project" value="TreeGrafter"/>
</dbReference>
<dbReference type="GO" id="GO:0045454">
    <property type="term" value="P:cell redox homeostasis"/>
    <property type="evidence" value="ECO:0007669"/>
    <property type="project" value="InterPro"/>
</dbReference>
<dbReference type="InterPro" id="IPR012999">
    <property type="entry name" value="Pyr_OxRdtase_I_AS"/>
</dbReference>
<comment type="similarity">
    <text evidence="2">Belongs to the class-I pyridine nucleotide-disulfide oxidoreductase family.</text>
</comment>
<comment type="cofactor">
    <cofactor evidence="1">
        <name>FAD</name>
        <dbReference type="ChEBI" id="CHEBI:57692"/>
    </cofactor>
</comment>
<dbReference type="GO" id="GO:0005739">
    <property type="term" value="C:mitochondrion"/>
    <property type="evidence" value="ECO:0007669"/>
    <property type="project" value="TreeGrafter"/>
</dbReference>
<dbReference type="SUPFAM" id="SSF51905">
    <property type="entry name" value="FAD/NAD(P)-binding domain"/>
    <property type="match status" value="1"/>
</dbReference>
<dbReference type="PRINTS" id="PR00411">
    <property type="entry name" value="PNDRDTASEI"/>
</dbReference>
<gene>
    <name evidence="10" type="ORF">ACOC_LOCUS5988</name>
</gene>
<dbReference type="InterPro" id="IPR023753">
    <property type="entry name" value="FAD/NAD-binding_dom"/>
</dbReference>
<evidence type="ECO:0000313" key="10">
    <source>
        <dbReference type="EMBL" id="VDM57573.1"/>
    </source>
</evidence>
<feature type="region of interest" description="Disordered" evidence="8">
    <location>
        <begin position="659"/>
        <end position="679"/>
    </location>
</feature>
<organism evidence="12">
    <name type="scientific">Angiostrongylus costaricensis</name>
    <name type="common">Nematode worm</name>
    <dbReference type="NCBI Taxonomy" id="334426"/>
    <lineage>
        <taxon>Eukaryota</taxon>
        <taxon>Metazoa</taxon>
        <taxon>Ecdysozoa</taxon>
        <taxon>Nematoda</taxon>
        <taxon>Chromadorea</taxon>
        <taxon>Rhabditida</taxon>
        <taxon>Rhabditina</taxon>
        <taxon>Rhabditomorpha</taxon>
        <taxon>Strongyloidea</taxon>
        <taxon>Metastrongylidae</taxon>
        <taxon>Angiostrongylus</taxon>
    </lineage>
</organism>
<dbReference type="Pfam" id="PF04046">
    <property type="entry name" value="PSP"/>
    <property type="match status" value="1"/>
</dbReference>
<dbReference type="WBParaSite" id="ACOC_0000598701-mRNA-1">
    <property type="protein sequence ID" value="ACOC_0000598701-mRNA-1"/>
    <property type="gene ID" value="ACOC_0000598701"/>
</dbReference>
<evidence type="ECO:0000259" key="9">
    <source>
        <dbReference type="SMART" id="SM00581"/>
    </source>
</evidence>
<feature type="compositionally biased region" description="Basic residues" evidence="8">
    <location>
        <begin position="573"/>
        <end position="587"/>
    </location>
</feature>
<keyword evidence="7" id="KW-0676">Redox-active center</keyword>
<keyword evidence="3" id="KW-0285">Flavoprotein</keyword>
<dbReference type="PANTHER" id="PTHR42737">
    <property type="entry name" value="GLUTATHIONE REDUCTASE"/>
    <property type="match status" value="1"/>
</dbReference>
<dbReference type="GO" id="GO:0005829">
    <property type="term" value="C:cytosol"/>
    <property type="evidence" value="ECO:0007669"/>
    <property type="project" value="TreeGrafter"/>
</dbReference>
<keyword evidence="4" id="KW-0274">FAD</keyword>
<keyword evidence="5" id="KW-0560">Oxidoreductase</keyword>
<dbReference type="STRING" id="334426.A0A158PH46"/>
<feature type="domain" description="PSP proline-rich" evidence="9">
    <location>
        <begin position="438"/>
        <end position="495"/>
    </location>
</feature>
<protein>
    <submittedName>
        <fullName evidence="12">PSP domain-containing protein</fullName>
    </submittedName>
</protein>
<dbReference type="Pfam" id="PF07992">
    <property type="entry name" value="Pyr_redox_2"/>
    <property type="match status" value="2"/>
</dbReference>
<evidence type="ECO:0000256" key="3">
    <source>
        <dbReference type="ARBA" id="ARBA00022630"/>
    </source>
</evidence>
<dbReference type="GO" id="GO:0034599">
    <property type="term" value="P:cellular response to oxidative stress"/>
    <property type="evidence" value="ECO:0007669"/>
    <property type="project" value="TreeGrafter"/>
</dbReference>
<dbReference type="InterPro" id="IPR016156">
    <property type="entry name" value="FAD/NAD-linked_Rdtase_dimer_sf"/>
</dbReference>
<dbReference type="PANTHER" id="PTHR42737:SF7">
    <property type="entry name" value="THIOREDOXIN-DISULFIDE REDUCTASE"/>
    <property type="match status" value="1"/>
</dbReference>
<feature type="region of interest" description="Disordered" evidence="8">
    <location>
        <begin position="566"/>
        <end position="629"/>
    </location>
</feature>
<evidence type="ECO:0000256" key="5">
    <source>
        <dbReference type="ARBA" id="ARBA00023002"/>
    </source>
</evidence>